<dbReference type="PANTHER" id="PTHR43818">
    <property type="entry name" value="BCDNA.GH03377"/>
    <property type="match status" value="1"/>
</dbReference>
<dbReference type="InterPro" id="IPR050463">
    <property type="entry name" value="Gfo/Idh/MocA_oxidrdct_glycsds"/>
</dbReference>
<gene>
    <name evidence="2" type="ORF">LCGC14_2596010</name>
</gene>
<evidence type="ECO:0000313" key="2">
    <source>
        <dbReference type="EMBL" id="KKL06441.1"/>
    </source>
</evidence>
<dbReference type="InterPro" id="IPR036291">
    <property type="entry name" value="NAD(P)-bd_dom_sf"/>
</dbReference>
<dbReference type="SUPFAM" id="SSF55347">
    <property type="entry name" value="Glyceraldehyde-3-phosphate dehydrogenase-like, C-terminal domain"/>
    <property type="match status" value="1"/>
</dbReference>
<dbReference type="AlphaFoldDB" id="A0A0F9CL70"/>
<name>A0A0F9CL70_9ZZZZ</name>
<proteinExistence type="predicted"/>
<sequence>MSTLEKINVGVVGVCGAIGRGAGMVGSINTAEPMQVTAVCDVDAEKLEETRAKLDVPQAYTDYDEMLDKADIDAVFIATPMHLHVPQSIAALEKGIHVLCEVTAAVAVDECKDLVAACKASDAVYMMAENYNYDWHVVVVRQMVLQGLFGTPYYAEGGYVAEIKGLVNSTPWRRKWQLGISGNTYVTHNLGPMLEWMPGQRVTRVCCIGGGHRYSDDDGTPFGAEAGNTMLCKTSDDGQMDIRCDFLSDRPGAGVFNCLQGTEGSYQSPRFPGDPHRIWLAGRSDDGQWADLQDIGDAFLPEYWTEAVAKGLPAGGAYFQCAWFAE</sequence>
<dbReference type="InterPro" id="IPR000683">
    <property type="entry name" value="Gfo/Idh/MocA-like_OxRdtase_N"/>
</dbReference>
<reference evidence="2" key="1">
    <citation type="journal article" date="2015" name="Nature">
        <title>Complex archaea that bridge the gap between prokaryotes and eukaryotes.</title>
        <authorList>
            <person name="Spang A."/>
            <person name="Saw J.H."/>
            <person name="Jorgensen S.L."/>
            <person name="Zaremba-Niedzwiedzka K."/>
            <person name="Martijn J."/>
            <person name="Lind A.E."/>
            <person name="van Eijk R."/>
            <person name="Schleper C."/>
            <person name="Guy L."/>
            <person name="Ettema T.J."/>
        </authorList>
    </citation>
    <scope>NUCLEOTIDE SEQUENCE</scope>
</reference>
<dbReference type="SUPFAM" id="SSF51735">
    <property type="entry name" value="NAD(P)-binding Rossmann-fold domains"/>
    <property type="match status" value="1"/>
</dbReference>
<protein>
    <recommendedName>
        <fullName evidence="1">Gfo/Idh/MocA-like oxidoreductase N-terminal domain-containing protein</fullName>
    </recommendedName>
</protein>
<dbReference type="EMBL" id="LAZR01043703">
    <property type="protein sequence ID" value="KKL06441.1"/>
    <property type="molecule type" value="Genomic_DNA"/>
</dbReference>
<organism evidence="2">
    <name type="scientific">marine sediment metagenome</name>
    <dbReference type="NCBI Taxonomy" id="412755"/>
    <lineage>
        <taxon>unclassified sequences</taxon>
        <taxon>metagenomes</taxon>
        <taxon>ecological metagenomes</taxon>
    </lineage>
</organism>
<comment type="caution">
    <text evidence="2">The sequence shown here is derived from an EMBL/GenBank/DDBJ whole genome shotgun (WGS) entry which is preliminary data.</text>
</comment>
<feature type="domain" description="Gfo/Idh/MocA-like oxidoreductase N-terminal" evidence="1">
    <location>
        <begin position="7"/>
        <end position="127"/>
    </location>
</feature>
<feature type="non-terminal residue" evidence="2">
    <location>
        <position position="326"/>
    </location>
</feature>
<dbReference type="Pfam" id="PF01408">
    <property type="entry name" value="GFO_IDH_MocA"/>
    <property type="match status" value="1"/>
</dbReference>
<dbReference type="Gene3D" id="3.40.50.720">
    <property type="entry name" value="NAD(P)-binding Rossmann-like Domain"/>
    <property type="match status" value="1"/>
</dbReference>
<dbReference type="GO" id="GO:0000166">
    <property type="term" value="F:nucleotide binding"/>
    <property type="evidence" value="ECO:0007669"/>
    <property type="project" value="InterPro"/>
</dbReference>
<dbReference type="Gene3D" id="3.30.360.10">
    <property type="entry name" value="Dihydrodipicolinate Reductase, domain 2"/>
    <property type="match status" value="1"/>
</dbReference>
<dbReference type="PANTHER" id="PTHR43818:SF1">
    <property type="entry name" value="GLYCOSYL HYDROLASE FAMILY 109 PROTEIN"/>
    <property type="match status" value="1"/>
</dbReference>
<evidence type="ECO:0000259" key="1">
    <source>
        <dbReference type="Pfam" id="PF01408"/>
    </source>
</evidence>
<accession>A0A0F9CL70</accession>